<gene>
    <name evidence="2" type="ORF">ALO43_03484</name>
</gene>
<organism evidence="2 3">
    <name type="scientific">Pseudomonas tremae</name>
    <dbReference type="NCBI Taxonomy" id="200454"/>
    <lineage>
        <taxon>Bacteria</taxon>
        <taxon>Pseudomonadati</taxon>
        <taxon>Pseudomonadota</taxon>
        <taxon>Gammaproteobacteria</taxon>
        <taxon>Pseudomonadales</taxon>
        <taxon>Pseudomonadaceae</taxon>
        <taxon>Pseudomonas</taxon>
    </lineage>
</organism>
<feature type="compositionally biased region" description="Basic and acidic residues" evidence="1">
    <location>
        <begin position="120"/>
        <end position="135"/>
    </location>
</feature>
<sequence>MMVRTHTLVEYRLKEFELEQALRNLKKQQEELDYKLDVEFYHKLEDLTERHGYSMTQVFDLLMSRYEGSAAQASGAAGELNARTNTALLEMMQRLEPRRDSLLEDVDCRPDKSTTGCSAESKHNSEVYSKSDRNPTQESGSSSLNGRSTEHDLNLATDVEDNESKVGEKSHD</sequence>
<feature type="compositionally biased region" description="Basic and acidic residues" evidence="1">
    <location>
        <begin position="162"/>
        <end position="172"/>
    </location>
</feature>
<proteinExistence type="predicted"/>
<feature type="compositionally biased region" description="Polar residues" evidence="1">
    <location>
        <begin position="136"/>
        <end position="147"/>
    </location>
</feature>
<dbReference type="AlphaFoldDB" id="A0AA40P024"/>
<evidence type="ECO:0000313" key="3">
    <source>
        <dbReference type="Proteomes" id="UP000050523"/>
    </source>
</evidence>
<evidence type="ECO:0000256" key="1">
    <source>
        <dbReference type="SAM" id="MobiDB-lite"/>
    </source>
</evidence>
<name>A0AA40P024_9PSED</name>
<dbReference type="Proteomes" id="UP000050523">
    <property type="component" value="Unassembled WGS sequence"/>
</dbReference>
<evidence type="ECO:0000313" key="2">
    <source>
        <dbReference type="EMBL" id="KPY92219.1"/>
    </source>
</evidence>
<dbReference type="EMBL" id="LJRO01000458">
    <property type="protein sequence ID" value="KPY92219.1"/>
    <property type="molecule type" value="Genomic_DNA"/>
</dbReference>
<comment type="caution">
    <text evidence="2">The sequence shown here is derived from an EMBL/GenBank/DDBJ whole genome shotgun (WGS) entry which is preliminary data.</text>
</comment>
<feature type="compositionally biased region" description="Basic and acidic residues" evidence="1">
    <location>
        <begin position="101"/>
        <end position="112"/>
    </location>
</feature>
<feature type="region of interest" description="Disordered" evidence="1">
    <location>
        <begin position="101"/>
        <end position="172"/>
    </location>
</feature>
<protein>
    <submittedName>
        <fullName evidence="2">Uncharacterized protein</fullName>
    </submittedName>
</protein>
<accession>A0AA40P024</accession>
<reference evidence="2 3" key="1">
    <citation type="submission" date="2015-09" db="EMBL/GenBank/DDBJ databases">
        <title>Genome announcement of multiple Pseudomonas syringae strains.</title>
        <authorList>
            <person name="Thakur S."/>
            <person name="Wang P.W."/>
            <person name="Gong Y."/>
            <person name="Weir B.S."/>
            <person name="Guttman D.S."/>
        </authorList>
    </citation>
    <scope>NUCLEOTIDE SEQUENCE [LARGE SCALE GENOMIC DNA]</scope>
    <source>
        <strain evidence="2 3">ICMP9151</strain>
    </source>
</reference>